<dbReference type="PANTHER" id="PTHR45649:SF26">
    <property type="entry name" value="OS04G0435100 PROTEIN"/>
    <property type="match status" value="1"/>
</dbReference>
<accession>A0A8H5JAZ7</accession>
<feature type="transmembrane region" description="Helical" evidence="6">
    <location>
        <begin position="90"/>
        <end position="112"/>
    </location>
</feature>
<dbReference type="Gene3D" id="1.20.1740.10">
    <property type="entry name" value="Amino acid/polyamine transporter I"/>
    <property type="match status" value="1"/>
</dbReference>
<keyword evidence="4 6" id="KW-1133">Transmembrane helix</keyword>
<organism evidence="7 8">
    <name type="scientific">Fusarium mexicanum</name>
    <dbReference type="NCBI Taxonomy" id="751941"/>
    <lineage>
        <taxon>Eukaryota</taxon>
        <taxon>Fungi</taxon>
        <taxon>Dikarya</taxon>
        <taxon>Ascomycota</taxon>
        <taxon>Pezizomycotina</taxon>
        <taxon>Sordariomycetes</taxon>
        <taxon>Hypocreomycetidae</taxon>
        <taxon>Hypocreales</taxon>
        <taxon>Nectriaceae</taxon>
        <taxon>Fusarium</taxon>
        <taxon>Fusarium fujikuroi species complex</taxon>
    </lineage>
</organism>
<evidence type="ECO:0000256" key="2">
    <source>
        <dbReference type="ARBA" id="ARBA00022448"/>
    </source>
</evidence>
<dbReference type="Proteomes" id="UP000522262">
    <property type="component" value="Unassembled WGS sequence"/>
</dbReference>
<evidence type="ECO:0000256" key="6">
    <source>
        <dbReference type="SAM" id="Phobius"/>
    </source>
</evidence>
<evidence type="ECO:0000313" key="8">
    <source>
        <dbReference type="Proteomes" id="UP000522262"/>
    </source>
</evidence>
<keyword evidence="2" id="KW-0813">Transport</keyword>
<name>A0A8H5JAZ7_9HYPO</name>
<feature type="transmembrane region" description="Helical" evidence="6">
    <location>
        <begin position="158"/>
        <end position="180"/>
    </location>
</feature>
<dbReference type="PANTHER" id="PTHR45649">
    <property type="entry name" value="AMINO-ACID PERMEASE BAT1"/>
    <property type="match status" value="1"/>
</dbReference>
<feature type="transmembrane region" description="Helical" evidence="6">
    <location>
        <begin position="118"/>
        <end position="138"/>
    </location>
</feature>
<dbReference type="GO" id="GO:0022857">
    <property type="term" value="F:transmembrane transporter activity"/>
    <property type="evidence" value="ECO:0007669"/>
    <property type="project" value="UniProtKB-ARBA"/>
</dbReference>
<keyword evidence="5 6" id="KW-0472">Membrane</keyword>
<comment type="caution">
    <text evidence="7">The sequence shown here is derived from an EMBL/GenBank/DDBJ whole genome shotgun (WGS) entry which is preliminary data.</text>
</comment>
<evidence type="ECO:0000256" key="4">
    <source>
        <dbReference type="ARBA" id="ARBA00022989"/>
    </source>
</evidence>
<evidence type="ECO:0000256" key="3">
    <source>
        <dbReference type="ARBA" id="ARBA00022692"/>
    </source>
</evidence>
<protein>
    <submittedName>
        <fullName evidence="7">GABA permease</fullName>
    </submittedName>
</protein>
<dbReference type="GO" id="GO:0016020">
    <property type="term" value="C:membrane"/>
    <property type="evidence" value="ECO:0007669"/>
    <property type="project" value="UniProtKB-SubCell"/>
</dbReference>
<feature type="transmembrane region" description="Helical" evidence="6">
    <location>
        <begin position="207"/>
        <end position="226"/>
    </location>
</feature>
<gene>
    <name evidence="7" type="ORF">FMEXI_3071</name>
</gene>
<proteinExistence type="predicted"/>
<evidence type="ECO:0000256" key="1">
    <source>
        <dbReference type="ARBA" id="ARBA00004141"/>
    </source>
</evidence>
<sequence length="278" mass="30059">MASILDRGPDADKKMDPRNSIAADFAEDAVIHDFGYSSTYASFFVPWAPCHSQWLWPRKSPSYFYSILEMLATKARSNCTRTSVDIPSSVFVAGMANIMNALTIIASLAWASSSSVCIIIGLFTGWVPTSSIILRSPYLPALPGFFTASIRMGKASPVFISSVTLVLVSSACFVIGLPVAQRTQGISFTSATTVFGDYTNYGDWDEAISVTFTLFCAVWVIAGWNAPSAVAEETHNARIVAPRRIINTYCLQAGMGMLFCILLAFCITDMDAAASDPT</sequence>
<comment type="subcellular location">
    <subcellularLocation>
        <location evidence="1">Membrane</location>
        <topology evidence="1">Multi-pass membrane protein</topology>
    </subcellularLocation>
</comment>
<dbReference type="AlphaFoldDB" id="A0A8H5JAZ7"/>
<reference evidence="7 8" key="1">
    <citation type="submission" date="2020-05" db="EMBL/GenBank/DDBJ databases">
        <title>Identification and distribution of gene clusters putatively required for synthesis of sphingolipid metabolism inhibitors in phylogenetically diverse species of the filamentous fungus Fusarium.</title>
        <authorList>
            <person name="Kim H.-S."/>
            <person name="Busman M."/>
            <person name="Brown D.W."/>
            <person name="Divon H."/>
            <person name="Uhlig S."/>
            <person name="Proctor R.H."/>
        </authorList>
    </citation>
    <scope>NUCLEOTIDE SEQUENCE [LARGE SCALE GENOMIC DNA]</scope>
    <source>
        <strain evidence="7 8">NRRL 53147</strain>
    </source>
</reference>
<evidence type="ECO:0000256" key="5">
    <source>
        <dbReference type="ARBA" id="ARBA00023136"/>
    </source>
</evidence>
<keyword evidence="8" id="KW-1185">Reference proteome</keyword>
<evidence type="ECO:0000313" key="7">
    <source>
        <dbReference type="EMBL" id="KAF5551999.1"/>
    </source>
</evidence>
<dbReference type="EMBL" id="JAAOAM010000064">
    <property type="protein sequence ID" value="KAF5551999.1"/>
    <property type="molecule type" value="Genomic_DNA"/>
</dbReference>
<keyword evidence="3 6" id="KW-0812">Transmembrane</keyword>
<feature type="transmembrane region" description="Helical" evidence="6">
    <location>
        <begin position="246"/>
        <end position="265"/>
    </location>
</feature>